<protein>
    <submittedName>
        <fullName evidence="5">Efflux transporter, RND family, MFP subunit</fullName>
    </submittedName>
</protein>
<dbReference type="Gene3D" id="2.40.30.170">
    <property type="match status" value="1"/>
</dbReference>
<name>K2G769_9BACT</name>
<reference evidence="5" key="1">
    <citation type="journal article" date="2012" name="Science">
        <title>Fermentation, hydrogen, and sulfur metabolism in multiple uncultivated bacterial phyla.</title>
        <authorList>
            <person name="Wrighton K.C."/>
            <person name="Thomas B.C."/>
            <person name="Sharon I."/>
            <person name="Miller C.S."/>
            <person name="Castelle C.J."/>
            <person name="VerBerkmoes N.C."/>
            <person name="Wilkins M.J."/>
            <person name="Hettich R.L."/>
            <person name="Lipton M.S."/>
            <person name="Williams K.H."/>
            <person name="Long P.E."/>
            <person name="Banfield J.F."/>
        </authorList>
    </citation>
    <scope>NUCLEOTIDE SEQUENCE [LARGE SCALE GENOMIC DNA]</scope>
</reference>
<evidence type="ECO:0000256" key="4">
    <source>
        <dbReference type="SAM" id="Phobius"/>
    </source>
</evidence>
<keyword evidence="4" id="KW-0812">Transmembrane</keyword>
<gene>
    <name evidence="5" type="ORF">ACD_2C00033G0008</name>
</gene>
<sequence>MSILKEIKVKKRKKAWRIIFAIIVAIALALGYYYYKQSGNVQEQFNTDSASRKTITSSLSSDWRVLYKEQYELNFPIAWTLAKIYKKEWENVKKWDPIARLDDAYLKLDLDKAKIAVENAQANLNAKLASKWQESDINISQAQLESSRATLDANIAQWQQDVKTAENNLAAANKDLDNAIANLEIIKSQESLNVGNSREKAFTEIDAIIPLVDKYLNETDVILGVTKTNKSLNNAYEIFLWAKDPQTMIDAVRSFKAANDNFLVFSSNWRIYKSNPDYAKIWDYINNAVLLDNLTYQSLNNTISVLKNSLPSSTFPQESIDASILNVKNNIVTLDAQMQKIILSKQAIDNSLNSLSSKVQTQQNSIDAFEIKVRLAQNSLDTAKTKLENNIKLANSQIAISEANLDSKKDTFDPRELEPFRVAISNARKWVEEAQRKLSDAMLVSPIDWIIWKLPITKIWTQISVTAASSPFVTIINKNSLYVEAKIEEWDITRVHVGQRTVLTFNSLENVSLTGAVSFISDKAETDVNGIVTYKVEIPFDAKESWVKEWFTTQIAFEQVTKENVLSVPFEAVKEEDWEMHVILLNKEKRTVEVWINDWDNIEIISWLKDWDIIRY</sequence>
<feature type="coiled-coil region" evidence="3">
    <location>
        <begin position="110"/>
        <end position="189"/>
    </location>
</feature>
<evidence type="ECO:0000256" key="1">
    <source>
        <dbReference type="ARBA" id="ARBA00004196"/>
    </source>
</evidence>
<dbReference type="Gene3D" id="1.10.287.470">
    <property type="entry name" value="Helix hairpin bin"/>
    <property type="match status" value="1"/>
</dbReference>
<dbReference type="GO" id="GO:0030313">
    <property type="term" value="C:cell envelope"/>
    <property type="evidence" value="ECO:0007669"/>
    <property type="project" value="UniProtKB-SubCell"/>
</dbReference>
<keyword evidence="4" id="KW-1133">Transmembrane helix</keyword>
<feature type="transmembrane region" description="Helical" evidence="4">
    <location>
        <begin position="15"/>
        <end position="35"/>
    </location>
</feature>
<comment type="subcellular location">
    <subcellularLocation>
        <location evidence="1">Cell envelope</location>
    </subcellularLocation>
</comment>
<accession>K2G769</accession>
<keyword evidence="2 3" id="KW-0175">Coiled coil</keyword>
<evidence type="ECO:0000256" key="3">
    <source>
        <dbReference type="SAM" id="Coils"/>
    </source>
</evidence>
<evidence type="ECO:0000313" key="5">
    <source>
        <dbReference type="EMBL" id="EKE30167.1"/>
    </source>
</evidence>
<dbReference type="InterPro" id="IPR050465">
    <property type="entry name" value="UPF0194_transport"/>
</dbReference>
<dbReference type="AlphaFoldDB" id="K2G769"/>
<proteinExistence type="predicted"/>
<keyword evidence="4" id="KW-0472">Membrane</keyword>
<evidence type="ECO:0000256" key="2">
    <source>
        <dbReference type="ARBA" id="ARBA00023054"/>
    </source>
</evidence>
<organism evidence="5">
    <name type="scientific">uncultured bacterium</name>
    <name type="common">gcode 4</name>
    <dbReference type="NCBI Taxonomy" id="1234023"/>
    <lineage>
        <taxon>Bacteria</taxon>
        <taxon>environmental samples</taxon>
    </lineage>
</organism>
<dbReference type="EMBL" id="AMFJ01000033">
    <property type="protein sequence ID" value="EKE30167.1"/>
    <property type="molecule type" value="Genomic_DNA"/>
</dbReference>
<dbReference type="PANTHER" id="PTHR32347:SF14">
    <property type="entry name" value="EFFLUX SYSTEM COMPONENT YKNX-RELATED"/>
    <property type="match status" value="1"/>
</dbReference>
<comment type="caution">
    <text evidence="5">The sequence shown here is derived from an EMBL/GenBank/DDBJ whole genome shotgun (WGS) entry which is preliminary data.</text>
</comment>
<dbReference type="Gene3D" id="2.40.50.100">
    <property type="match status" value="1"/>
</dbReference>
<dbReference type="PANTHER" id="PTHR32347">
    <property type="entry name" value="EFFLUX SYSTEM COMPONENT YKNX-RELATED"/>
    <property type="match status" value="1"/>
</dbReference>